<dbReference type="GO" id="GO:0009307">
    <property type="term" value="P:DNA restriction-modification system"/>
    <property type="evidence" value="ECO:0007669"/>
    <property type="project" value="UniProtKB-KW"/>
</dbReference>
<keyword evidence="3 7" id="KW-0808">Transferase</keyword>
<feature type="active site" evidence="7">
    <location>
        <position position="155"/>
    </location>
</feature>
<evidence type="ECO:0000256" key="4">
    <source>
        <dbReference type="ARBA" id="ARBA00022691"/>
    </source>
</evidence>
<keyword evidence="10" id="KW-1185">Reference proteome</keyword>
<dbReference type="PRINTS" id="PR00105">
    <property type="entry name" value="C5METTRFRASE"/>
</dbReference>
<dbReference type="Pfam" id="PF00145">
    <property type="entry name" value="DNA_methylase"/>
    <property type="match status" value="1"/>
</dbReference>
<accession>C1ADN4</accession>
<evidence type="ECO:0000256" key="5">
    <source>
        <dbReference type="ARBA" id="ARBA00022747"/>
    </source>
</evidence>
<evidence type="ECO:0000256" key="1">
    <source>
        <dbReference type="ARBA" id="ARBA00011975"/>
    </source>
</evidence>
<dbReference type="GO" id="GO:0032259">
    <property type="term" value="P:methylation"/>
    <property type="evidence" value="ECO:0007669"/>
    <property type="project" value="UniProtKB-KW"/>
</dbReference>
<keyword evidence="5" id="KW-0680">Restriction system</keyword>
<evidence type="ECO:0000256" key="2">
    <source>
        <dbReference type="ARBA" id="ARBA00022603"/>
    </source>
</evidence>
<dbReference type="GO" id="GO:0044027">
    <property type="term" value="P:negative regulation of gene expression via chromosomal CpG island methylation"/>
    <property type="evidence" value="ECO:0007669"/>
    <property type="project" value="TreeGrafter"/>
</dbReference>
<evidence type="ECO:0000313" key="9">
    <source>
        <dbReference type="EMBL" id="BAH40611.1"/>
    </source>
</evidence>
<comment type="similarity">
    <text evidence="7 8">Belongs to the class I-like SAM-binding methyltransferase superfamily. C5-methyltransferase family.</text>
</comment>
<dbReference type="PANTHER" id="PTHR10629:SF52">
    <property type="entry name" value="DNA (CYTOSINE-5)-METHYLTRANSFERASE 1"/>
    <property type="match status" value="1"/>
</dbReference>
<dbReference type="NCBIfam" id="TIGR00675">
    <property type="entry name" value="dcm"/>
    <property type="match status" value="1"/>
</dbReference>
<dbReference type="InterPro" id="IPR029063">
    <property type="entry name" value="SAM-dependent_MTases_sf"/>
</dbReference>
<dbReference type="KEGG" id="gau:GAU_3569"/>
<dbReference type="RefSeq" id="WP_015895380.1">
    <property type="nucleotide sequence ID" value="NC_012489.1"/>
</dbReference>
<evidence type="ECO:0000256" key="6">
    <source>
        <dbReference type="ARBA" id="ARBA00047422"/>
    </source>
</evidence>
<organism evidence="9 10">
    <name type="scientific">Gemmatimonas aurantiaca (strain DSM 14586 / JCM 11422 / NBRC 100505 / T-27)</name>
    <dbReference type="NCBI Taxonomy" id="379066"/>
    <lineage>
        <taxon>Bacteria</taxon>
        <taxon>Pseudomonadati</taxon>
        <taxon>Gemmatimonadota</taxon>
        <taxon>Gemmatimonadia</taxon>
        <taxon>Gemmatimonadales</taxon>
        <taxon>Gemmatimonadaceae</taxon>
        <taxon>Gemmatimonas</taxon>
    </lineage>
</organism>
<dbReference type="Proteomes" id="UP000002209">
    <property type="component" value="Chromosome"/>
</dbReference>
<name>C1ADN4_GEMAT</name>
<dbReference type="REBASE" id="20606">
    <property type="entry name" value="M.GauT27ORF3569P"/>
</dbReference>
<comment type="catalytic activity">
    <reaction evidence="6">
        <text>a 2'-deoxycytidine in DNA + S-adenosyl-L-methionine = a 5-methyl-2'-deoxycytidine in DNA + S-adenosyl-L-homocysteine + H(+)</text>
        <dbReference type="Rhea" id="RHEA:13681"/>
        <dbReference type="Rhea" id="RHEA-COMP:11369"/>
        <dbReference type="Rhea" id="RHEA-COMP:11370"/>
        <dbReference type="ChEBI" id="CHEBI:15378"/>
        <dbReference type="ChEBI" id="CHEBI:57856"/>
        <dbReference type="ChEBI" id="CHEBI:59789"/>
        <dbReference type="ChEBI" id="CHEBI:85452"/>
        <dbReference type="ChEBI" id="CHEBI:85454"/>
        <dbReference type="EC" id="2.1.1.37"/>
    </reaction>
</comment>
<evidence type="ECO:0000256" key="3">
    <source>
        <dbReference type="ARBA" id="ARBA00022679"/>
    </source>
</evidence>
<gene>
    <name evidence="9" type="ordered locus">GAU_3569</name>
</gene>
<keyword evidence="4 7" id="KW-0949">S-adenosyl-L-methionine</keyword>
<evidence type="ECO:0000256" key="7">
    <source>
        <dbReference type="PROSITE-ProRule" id="PRU01016"/>
    </source>
</evidence>
<dbReference type="EC" id="2.1.1.37" evidence="1"/>
<dbReference type="Gene3D" id="3.90.120.10">
    <property type="entry name" value="DNA Methylase, subunit A, domain 2"/>
    <property type="match status" value="1"/>
</dbReference>
<protein>
    <recommendedName>
        <fullName evidence="1">DNA (cytosine-5-)-methyltransferase</fullName>
        <ecNumber evidence="1">2.1.1.37</ecNumber>
    </recommendedName>
</protein>
<evidence type="ECO:0000313" key="10">
    <source>
        <dbReference type="Proteomes" id="UP000002209"/>
    </source>
</evidence>
<evidence type="ECO:0000256" key="8">
    <source>
        <dbReference type="RuleBase" id="RU000416"/>
    </source>
</evidence>
<dbReference type="InterPro" id="IPR050390">
    <property type="entry name" value="C5-Methyltransferase"/>
</dbReference>
<dbReference type="EMBL" id="AP009153">
    <property type="protein sequence ID" value="BAH40611.1"/>
    <property type="molecule type" value="Genomic_DNA"/>
</dbReference>
<dbReference type="Gene3D" id="3.40.50.150">
    <property type="entry name" value="Vaccinia Virus protein VP39"/>
    <property type="match status" value="1"/>
</dbReference>
<dbReference type="PROSITE" id="PS51679">
    <property type="entry name" value="SAM_MT_C5"/>
    <property type="match status" value="1"/>
</dbReference>
<dbReference type="PANTHER" id="PTHR10629">
    <property type="entry name" value="CYTOSINE-SPECIFIC METHYLTRANSFERASE"/>
    <property type="match status" value="1"/>
</dbReference>
<dbReference type="eggNOG" id="COG0270">
    <property type="taxonomic scope" value="Bacteria"/>
</dbReference>
<dbReference type="InterPro" id="IPR001525">
    <property type="entry name" value="C5_MeTfrase"/>
</dbReference>
<dbReference type="GO" id="GO:0003886">
    <property type="term" value="F:DNA (cytosine-5-)-methyltransferase activity"/>
    <property type="evidence" value="ECO:0007669"/>
    <property type="project" value="UniProtKB-EC"/>
</dbReference>
<reference evidence="10" key="1">
    <citation type="submission" date="2006-03" db="EMBL/GenBank/DDBJ databases">
        <title>Complete genome sequence of Gemmatimonas aurantiaca T-27 that represents a novel phylum Gemmatimonadetes.</title>
        <authorList>
            <person name="Takasaki K."/>
            <person name="Ichikawa N."/>
            <person name="Miura H."/>
            <person name="Matsushita S."/>
            <person name="Watanabe Y."/>
            <person name="Oguchi A."/>
            <person name="Ankai A."/>
            <person name="Yashiro I."/>
            <person name="Takahashi M."/>
            <person name="Terui Y."/>
            <person name="Fukui S."/>
            <person name="Yokoyama H."/>
            <person name="Tanikawa S."/>
            <person name="Hanada S."/>
            <person name="Kamagata Y."/>
            <person name="Fujita N."/>
        </authorList>
    </citation>
    <scope>NUCLEOTIDE SEQUENCE [LARGE SCALE GENOMIC DNA]</scope>
    <source>
        <strain evidence="10">T-27 / DSM 14586 / JCM 11422 / NBRC 100505</strain>
    </source>
</reference>
<dbReference type="SUPFAM" id="SSF53335">
    <property type="entry name" value="S-adenosyl-L-methionine-dependent methyltransferases"/>
    <property type="match status" value="1"/>
</dbReference>
<dbReference type="AlphaFoldDB" id="C1ADN4"/>
<dbReference type="STRING" id="379066.GAU_3569"/>
<keyword evidence="2 7" id="KW-0489">Methyltransferase</keyword>
<sequence>MSSDGRAIERVIALRAGGTACTRIAINPDESLEGSQDALADRFDRAFLCTTSRPRIGARQREVRVVDLFSGCGAMSLGIWEASRAIGARMVPVMALDFNDKALRVYEDNFPNVWAISKPVESILDGALGAPASPAERDLVARLGHVDVLIGGPPCQGHSNLNNHTRREDPKNKLYDRMARFAELVEPTHVIIENVSAVLHDKGRVVDRTIAHLKKLKYSIDSKVVEAVAIGVPQRRRRHFVVASREIQPDIDATIDAFTRGERSVFWAIGDLACVSRDDLFDQTGTPSSVNRGRIKYLFDNKLYELPDEERPDCHRLEEHSYKSVYGRLRPNKPAQTITSGFLSMGQGRYVHPTKRRTITPHEAARLQFIPDFFDFGSVSKRTALAEMIGNAVPSKLAYVLGVELLR</sequence>
<dbReference type="OrthoDB" id="9813719at2"/>
<dbReference type="HOGENOM" id="CLU_006958_2_2_0"/>
<proteinExistence type="inferred from homology"/>
<dbReference type="GO" id="GO:0003677">
    <property type="term" value="F:DNA binding"/>
    <property type="evidence" value="ECO:0007669"/>
    <property type="project" value="TreeGrafter"/>
</dbReference>